<feature type="domain" description="VOC" evidence="1">
    <location>
        <begin position="8"/>
        <end position="131"/>
    </location>
</feature>
<reference evidence="2 3" key="1">
    <citation type="submission" date="2021-08" db="EMBL/GenBank/DDBJ databases">
        <authorList>
            <person name="Tuo L."/>
        </authorList>
    </citation>
    <scope>NUCLEOTIDE SEQUENCE [LARGE SCALE GENOMIC DNA]</scope>
    <source>
        <strain evidence="2 3">JCM 31229</strain>
    </source>
</reference>
<dbReference type="PANTHER" id="PTHR21366:SF14">
    <property type="entry name" value="GLYOXALASE DOMAIN-CONTAINING PROTEIN 5"/>
    <property type="match status" value="1"/>
</dbReference>
<evidence type="ECO:0000313" key="3">
    <source>
        <dbReference type="Proteomes" id="UP000706039"/>
    </source>
</evidence>
<evidence type="ECO:0000259" key="1">
    <source>
        <dbReference type="PROSITE" id="PS51819"/>
    </source>
</evidence>
<dbReference type="InterPro" id="IPR029068">
    <property type="entry name" value="Glyas_Bleomycin-R_OHBP_Dase"/>
</dbReference>
<organism evidence="2 3">
    <name type="scientific">Sphingomonas colocasiae</name>
    <dbReference type="NCBI Taxonomy" id="1848973"/>
    <lineage>
        <taxon>Bacteria</taxon>
        <taxon>Pseudomonadati</taxon>
        <taxon>Pseudomonadota</taxon>
        <taxon>Alphaproteobacteria</taxon>
        <taxon>Sphingomonadales</taxon>
        <taxon>Sphingomonadaceae</taxon>
        <taxon>Sphingomonas</taxon>
    </lineage>
</organism>
<sequence>MYRPRPTKLGHLVLKVRDVQASLAFYRDIVGLDVSDWIDDRMVFLRSGQDHHDLALLQMSPDEVARHEPGRSPVEHFSYHVESIDEVEAIAAMLVERGVPIDRGIGKHGPGGNSFLVFRDPDGNNVEFYSDMIQVGPDFPPHEPQVWDGAEMATFDRWALDHFLVPPPERIAKILKPRKDD</sequence>
<dbReference type="PANTHER" id="PTHR21366">
    <property type="entry name" value="GLYOXALASE FAMILY PROTEIN"/>
    <property type="match status" value="1"/>
</dbReference>
<evidence type="ECO:0000313" key="2">
    <source>
        <dbReference type="EMBL" id="MBY8823892.1"/>
    </source>
</evidence>
<dbReference type="EMBL" id="JAINVV010000008">
    <property type="protein sequence ID" value="MBY8823892.1"/>
    <property type="molecule type" value="Genomic_DNA"/>
</dbReference>
<proteinExistence type="predicted"/>
<dbReference type="Pfam" id="PF00903">
    <property type="entry name" value="Glyoxalase"/>
    <property type="match status" value="1"/>
</dbReference>
<dbReference type="SUPFAM" id="SSF54593">
    <property type="entry name" value="Glyoxalase/Bleomycin resistance protein/Dihydroxybiphenyl dioxygenase"/>
    <property type="match status" value="1"/>
</dbReference>
<keyword evidence="3" id="KW-1185">Reference proteome</keyword>
<dbReference type="InterPro" id="IPR037523">
    <property type="entry name" value="VOC_core"/>
</dbReference>
<protein>
    <submittedName>
        <fullName evidence="2">VOC family protein</fullName>
    </submittedName>
</protein>
<dbReference type="PROSITE" id="PS51819">
    <property type="entry name" value="VOC"/>
    <property type="match status" value="1"/>
</dbReference>
<gene>
    <name evidence="2" type="ORF">K7G82_16425</name>
</gene>
<dbReference type="InterPro" id="IPR004360">
    <property type="entry name" value="Glyas_Fos-R_dOase_dom"/>
</dbReference>
<name>A0ABS7PU15_9SPHN</name>
<dbReference type="RefSeq" id="WP_222991000.1">
    <property type="nucleotide sequence ID" value="NZ_JAINVV010000008.1"/>
</dbReference>
<dbReference type="Proteomes" id="UP000706039">
    <property type="component" value="Unassembled WGS sequence"/>
</dbReference>
<dbReference type="Gene3D" id="3.10.180.10">
    <property type="entry name" value="2,3-Dihydroxybiphenyl 1,2-Dioxygenase, domain 1"/>
    <property type="match status" value="1"/>
</dbReference>
<comment type="caution">
    <text evidence="2">The sequence shown here is derived from an EMBL/GenBank/DDBJ whole genome shotgun (WGS) entry which is preliminary data.</text>
</comment>
<accession>A0ABS7PU15</accession>
<dbReference type="InterPro" id="IPR050383">
    <property type="entry name" value="GlyoxalaseI/FosfomycinResist"/>
</dbReference>